<sequence>MYYFQFSYDYVKARHEKLLKEAETERLIRKNQVKPQRSFNGFRFILSNLGKIMVNLGTSLQKRYERAPCAQCTQSGCKN</sequence>
<protein>
    <submittedName>
        <fullName evidence="1">Uncharacterized protein</fullName>
    </submittedName>
</protein>
<gene>
    <name evidence="1" type="ORF">S12H4_31252</name>
</gene>
<accession>X1TYJ3</accession>
<dbReference type="EMBL" id="BARW01018224">
    <property type="protein sequence ID" value="GAI96436.1"/>
    <property type="molecule type" value="Genomic_DNA"/>
</dbReference>
<evidence type="ECO:0000313" key="1">
    <source>
        <dbReference type="EMBL" id="GAI96436.1"/>
    </source>
</evidence>
<name>X1TYJ3_9ZZZZ</name>
<dbReference type="AlphaFoldDB" id="X1TYJ3"/>
<comment type="caution">
    <text evidence="1">The sequence shown here is derived from an EMBL/GenBank/DDBJ whole genome shotgun (WGS) entry which is preliminary data.</text>
</comment>
<organism evidence="1">
    <name type="scientific">marine sediment metagenome</name>
    <dbReference type="NCBI Taxonomy" id="412755"/>
    <lineage>
        <taxon>unclassified sequences</taxon>
        <taxon>metagenomes</taxon>
        <taxon>ecological metagenomes</taxon>
    </lineage>
</organism>
<proteinExistence type="predicted"/>
<reference evidence="1" key="1">
    <citation type="journal article" date="2014" name="Front. Microbiol.">
        <title>High frequency of phylogenetically diverse reductive dehalogenase-homologous genes in deep subseafloor sedimentary metagenomes.</title>
        <authorList>
            <person name="Kawai M."/>
            <person name="Futagami T."/>
            <person name="Toyoda A."/>
            <person name="Takaki Y."/>
            <person name="Nishi S."/>
            <person name="Hori S."/>
            <person name="Arai W."/>
            <person name="Tsubouchi T."/>
            <person name="Morono Y."/>
            <person name="Uchiyama I."/>
            <person name="Ito T."/>
            <person name="Fujiyama A."/>
            <person name="Inagaki F."/>
            <person name="Takami H."/>
        </authorList>
    </citation>
    <scope>NUCLEOTIDE SEQUENCE</scope>
    <source>
        <strain evidence="1">Expedition CK06-06</strain>
    </source>
</reference>